<keyword evidence="1" id="KW-0812">Transmembrane</keyword>
<sequence>MKVLQECLLVLHFVGLAALLGGFLTQMSAQAKRIVPAMLHGAVTMLVTGVALYVVDKNGLHHEPPAAKMAVKLGVLVVISALVWTQRTKEEIHKGVYFAIGGLTLANIIIAVFWH</sequence>
<protein>
    <recommendedName>
        <fullName evidence="4">Integral membrane protein</fullName>
    </recommendedName>
</protein>
<evidence type="ECO:0008006" key="4">
    <source>
        <dbReference type="Google" id="ProtNLM"/>
    </source>
</evidence>
<name>A0ABP5BU55_9ACTN</name>
<comment type="caution">
    <text evidence="2">The sequence shown here is derived from an EMBL/GenBank/DDBJ whole genome shotgun (WGS) entry which is preliminary data.</text>
</comment>
<keyword evidence="3" id="KW-1185">Reference proteome</keyword>
<dbReference type="Proteomes" id="UP001499854">
    <property type="component" value="Unassembled WGS sequence"/>
</dbReference>
<evidence type="ECO:0000313" key="2">
    <source>
        <dbReference type="EMBL" id="GAA1952627.1"/>
    </source>
</evidence>
<keyword evidence="1" id="KW-0472">Membrane</keyword>
<feature type="transmembrane region" description="Helical" evidence="1">
    <location>
        <begin position="6"/>
        <end position="25"/>
    </location>
</feature>
<dbReference type="EMBL" id="BAAAQM010000002">
    <property type="protein sequence ID" value="GAA1952627.1"/>
    <property type="molecule type" value="Genomic_DNA"/>
</dbReference>
<feature type="transmembrane region" description="Helical" evidence="1">
    <location>
        <begin position="37"/>
        <end position="55"/>
    </location>
</feature>
<organism evidence="2 3">
    <name type="scientific">Catenulispora subtropica</name>
    <dbReference type="NCBI Taxonomy" id="450798"/>
    <lineage>
        <taxon>Bacteria</taxon>
        <taxon>Bacillati</taxon>
        <taxon>Actinomycetota</taxon>
        <taxon>Actinomycetes</taxon>
        <taxon>Catenulisporales</taxon>
        <taxon>Catenulisporaceae</taxon>
        <taxon>Catenulispora</taxon>
    </lineage>
</organism>
<gene>
    <name evidence="2" type="ORF">GCM10009838_04710</name>
</gene>
<reference evidence="3" key="1">
    <citation type="journal article" date="2019" name="Int. J. Syst. Evol. Microbiol.">
        <title>The Global Catalogue of Microorganisms (GCM) 10K type strain sequencing project: providing services to taxonomists for standard genome sequencing and annotation.</title>
        <authorList>
            <consortium name="The Broad Institute Genomics Platform"/>
            <consortium name="The Broad Institute Genome Sequencing Center for Infectious Disease"/>
            <person name="Wu L."/>
            <person name="Ma J."/>
        </authorList>
    </citation>
    <scope>NUCLEOTIDE SEQUENCE [LARGE SCALE GENOMIC DNA]</scope>
    <source>
        <strain evidence="3">JCM 16013</strain>
    </source>
</reference>
<accession>A0ABP5BU55</accession>
<evidence type="ECO:0000256" key="1">
    <source>
        <dbReference type="SAM" id="Phobius"/>
    </source>
</evidence>
<keyword evidence="1" id="KW-1133">Transmembrane helix</keyword>
<evidence type="ECO:0000313" key="3">
    <source>
        <dbReference type="Proteomes" id="UP001499854"/>
    </source>
</evidence>
<dbReference type="RefSeq" id="WP_344655214.1">
    <property type="nucleotide sequence ID" value="NZ_BAAAQM010000002.1"/>
</dbReference>
<proteinExistence type="predicted"/>
<feature type="transmembrane region" description="Helical" evidence="1">
    <location>
        <begin position="96"/>
        <end position="114"/>
    </location>
</feature>